<dbReference type="Proteomes" id="UP000604765">
    <property type="component" value="Unassembled WGS sequence"/>
</dbReference>
<comment type="caution">
    <text evidence="2">The sequence shown here is derived from an EMBL/GenBank/DDBJ whole genome shotgun (WGS) entry which is preliminary data.</text>
</comment>
<proteinExistence type="predicted"/>
<name>A0ABQ3VXT1_9LACO</name>
<evidence type="ECO:0000313" key="2">
    <source>
        <dbReference type="EMBL" id="GHP13236.1"/>
    </source>
</evidence>
<evidence type="ECO:0000256" key="1">
    <source>
        <dbReference type="SAM" id="Phobius"/>
    </source>
</evidence>
<feature type="transmembrane region" description="Helical" evidence="1">
    <location>
        <begin position="458"/>
        <end position="485"/>
    </location>
</feature>
<feature type="transmembrane region" description="Helical" evidence="1">
    <location>
        <begin position="34"/>
        <end position="57"/>
    </location>
</feature>
<organism evidence="2 3">
    <name type="scientific">Lentilactobacillus fungorum</name>
    <dbReference type="NCBI Taxonomy" id="2201250"/>
    <lineage>
        <taxon>Bacteria</taxon>
        <taxon>Bacillati</taxon>
        <taxon>Bacillota</taxon>
        <taxon>Bacilli</taxon>
        <taxon>Lactobacillales</taxon>
        <taxon>Lactobacillaceae</taxon>
        <taxon>Lentilactobacillus</taxon>
    </lineage>
</organism>
<feature type="transmembrane region" description="Helical" evidence="1">
    <location>
        <begin position="297"/>
        <end position="322"/>
    </location>
</feature>
<feature type="transmembrane region" description="Helical" evidence="1">
    <location>
        <begin position="491"/>
        <end position="513"/>
    </location>
</feature>
<feature type="transmembrane region" description="Helical" evidence="1">
    <location>
        <begin position="342"/>
        <end position="365"/>
    </location>
</feature>
<gene>
    <name evidence="2" type="ORF">YK48G_06610</name>
</gene>
<keyword evidence="3" id="KW-1185">Reference proteome</keyword>
<feature type="transmembrane region" description="Helical" evidence="1">
    <location>
        <begin position="110"/>
        <end position="133"/>
    </location>
</feature>
<reference evidence="2 3" key="1">
    <citation type="journal article" date="2021" name="Int. J. Syst. Evol. Microbiol.">
        <title>Lentilactobacillus fungorum sp. nov., isolated from spent mushroom substrates.</title>
        <authorList>
            <person name="Tohno M."/>
            <person name="Tanizawa Y."/>
            <person name="Kojima Y."/>
            <person name="Sakamoto M."/>
            <person name="Ohkuma M."/>
            <person name="Kobayashi H."/>
        </authorList>
    </citation>
    <scope>NUCLEOTIDE SEQUENCE [LARGE SCALE GENOMIC DNA]</scope>
    <source>
        <strain evidence="2 3">YK48G</strain>
    </source>
</reference>
<accession>A0ABQ3VXT1</accession>
<feature type="transmembrane region" description="Helical" evidence="1">
    <location>
        <begin position="188"/>
        <end position="209"/>
    </location>
</feature>
<feature type="transmembrane region" description="Helical" evidence="1">
    <location>
        <begin position="69"/>
        <end position="89"/>
    </location>
</feature>
<dbReference type="EMBL" id="BNJR01000007">
    <property type="protein sequence ID" value="GHP13236.1"/>
    <property type="molecule type" value="Genomic_DNA"/>
</dbReference>
<feature type="transmembrane region" description="Helical" evidence="1">
    <location>
        <begin position="386"/>
        <end position="408"/>
    </location>
</feature>
<keyword evidence="1" id="KW-1133">Transmembrane helix</keyword>
<dbReference type="RefSeq" id="WP_203629285.1">
    <property type="nucleotide sequence ID" value="NZ_BNJR01000007.1"/>
</dbReference>
<keyword evidence="1" id="KW-0812">Transmembrane</keyword>
<sequence>MINRQFLQLMKINLLYANPQLTRRQREKGKSGAALYRSLISQYVIIGIIFGVAFGGMMTLANLNQHVGIFTNLIALFTVIGLAQTVAAIDNIFFESKDLKDYLPLPLNQWAVFTAKFSVVVLTILPMEIPAWVVFVLAGLHPGRFIGISFVVGTIMFVLFYTCLFLICSVAIFSFAQTAIYQKHQKGMTFLMTGLSMIAMFVAIFIMNIGDEAAAAGAPIIPGFSALHQVVAEPLSMGSLVTVSIMLVVIASLGVIMQKVLLPKVLGGLNIQQISKAPHKHRGGGITRQLLRYNLGLLWNPTLLMQSFSLTLFPVCIFTIIMVFQNNLSLATLTANDAGVTFLAGLAIAMMAINQGSLAGVFISLDRQNLAFIKSLPIGFKQYLWFKFKLVLAIQSLALIVLAVILGILAKLMWFDLVTLCIGILLGNLVASAYNYTRDWRLLDLTWTNVTQLFNRGGGNLVIGLVTFGALMIGIALIVAYFFLVNTYSPLIVNSLALLLMAVPSIGLLWHYYRYWQQADLAL</sequence>
<feature type="transmembrane region" description="Helical" evidence="1">
    <location>
        <begin position="145"/>
        <end position="176"/>
    </location>
</feature>
<keyword evidence="1" id="KW-0472">Membrane</keyword>
<feature type="transmembrane region" description="Helical" evidence="1">
    <location>
        <begin position="414"/>
        <end position="437"/>
    </location>
</feature>
<evidence type="ECO:0000313" key="3">
    <source>
        <dbReference type="Proteomes" id="UP000604765"/>
    </source>
</evidence>
<feature type="transmembrane region" description="Helical" evidence="1">
    <location>
        <begin position="235"/>
        <end position="256"/>
    </location>
</feature>
<protein>
    <submittedName>
        <fullName evidence="2">ABC transporter</fullName>
    </submittedName>
</protein>